<dbReference type="Pfam" id="PF08223">
    <property type="entry name" value="PaaX_C"/>
    <property type="match status" value="1"/>
</dbReference>
<dbReference type="Pfam" id="PF20803">
    <property type="entry name" value="PaaX_M"/>
    <property type="match status" value="1"/>
</dbReference>
<reference evidence="4 5" key="1">
    <citation type="journal article" date="2013" name="Stand. Genomic Sci.">
        <title>Genomic Encyclopedia of Type Strains, Phase I: The one thousand microbial genomes (KMG-I) project.</title>
        <authorList>
            <person name="Kyrpides N.C."/>
            <person name="Woyke T."/>
            <person name="Eisen J.A."/>
            <person name="Garrity G."/>
            <person name="Lilburn T.G."/>
            <person name="Beck B.J."/>
            <person name="Whitman W.B."/>
            <person name="Hugenholtz P."/>
            <person name="Klenk H.P."/>
        </authorList>
    </citation>
    <scope>NUCLEOTIDE SEQUENCE [LARGE SCALE GENOMIC DNA]</scope>
    <source>
        <strain evidence="4 5">DSM 45044</strain>
    </source>
</reference>
<dbReference type="Pfam" id="PF07848">
    <property type="entry name" value="PaaX"/>
    <property type="match status" value="1"/>
</dbReference>
<dbReference type="Gene3D" id="1.20.58.1460">
    <property type="match status" value="1"/>
</dbReference>
<dbReference type="RefSeq" id="WP_147144182.1">
    <property type="nucleotide sequence ID" value="NZ_BAABIJ010000007.1"/>
</dbReference>
<dbReference type="OrthoDB" id="2270427at2"/>
<dbReference type="InterPro" id="IPR012906">
    <property type="entry name" value="PaaX-like_N"/>
</dbReference>
<evidence type="ECO:0000313" key="5">
    <source>
        <dbReference type="Proteomes" id="UP000321617"/>
    </source>
</evidence>
<dbReference type="InterPro" id="IPR036390">
    <property type="entry name" value="WH_DNA-bd_sf"/>
</dbReference>
<accession>A0A562UPH9</accession>
<feature type="domain" description="Transcriptional repressor PaaX-like central Cas2-like" evidence="3">
    <location>
        <begin position="88"/>
        <end position="146"/>
    </location>
</feature>
<sequence>MHARSALFDLFGDHLRPRGGRAPIAALVSLMAPLGVNAPAVRTAVSRMVKQGWLTGVTIDGQRGYALTVKGTQRLDEAAARIYRTRDPAWDGRLDLVMFSPPGDRRQRHRLADVLRFHGYGPLAAGTWISPWRSRELPQVFAEAGVGYDRFAAEHHGDTVSLTRRAWDLDALAARYREFVAVMEPMVSLVGTGTPDQIAYTARCELVHAFRVFLFSDPQLPAELCPPHWAGSTAAAFFDAQAARLRPAADRFVDRCLQMR</sequence>
<feature type="domain" description="Transcriptional repressor PaaX-like N-terminal" evidence="1">
    <location>
        <begin position="3"/>
        <end position="70"/>
    </location>
</feature>
<dbReference type="InterPro" id="IPR013225">
    <property type="entry name" value="PaaX_C"/>
</dbReference>
<protein>
    <submittedName>
        <fullName evidence="4">PaaX family transcriptional regulator</fullName>
    </submittedName>
</protein>
<evidence type="ECO:0000313" key="4">
    <source>
        <dbReference type="EMBL" id="TWJ07512.1"/>
    </source>
</evidence>
<gene>
    <name evidence="4" type="ORF">LX16_4996</name>
</gene>
<dbReference type="InterPro" id="IPR011965">
    <property type="entry name" value="PaaX_trns_reg"/>
</dbReference>
<dbReference type="AlphaFoldDB" id="A0A562UPH9"/>
<feature type="domain" description="Transcriptional repressor PaaX-like C-terminal" evidence="2">
    <location>
        <begin position="167"/>
        <end position="254"/>
    </location>
</feature>
<dbReference type="PIRSF" id="PIRSF020623">
    <property type="entry name" value="PaaX"/>
    <property type="match status" value="1"/>
</dbReference>
<dbReference type="Gene3D" id="1.10.10.10">
    <property type="entry name" value="Winged helix-like DNA-binding domain superfamily/Winged helix DNA-binding domain"/>
    <property type="match status" value="1"/>
</dbReference>
<dbReference type="PANTHER" id="PTHR30319:SF1">
    <property type="entry name" value="TRANSCRIPTIONAL REPRESSOR PAAX"/>
    <property type="match status" value="1"/>
</dbReference>
<dbReference type="SUPFAM" id="SSF46785">
    <property type="entry name" value="Winged helix' DNA-binding domain"/>
    <property type="match status" value="1"/>
</dbReference>
<evidence type="ECO:0000259" key="2">
    <source>
        <dbReference type="Pfam" id="PF08223"/>
    </source>
</evidence>
<dbReference type="GO" id="GO:0006351">
    <property type="term" value="P:DNA-templated transcription"/>
    <property type="evidence" value="ECO:0007669"/>
    <property type="project" value="InterPro"/>
</dbReference>
<proteinExistence type="predicted"/>
<comment type="caution">
    <text evidence="4">The sequence shown here is derived from an EMBL/GenBank/DDBJ whole genome shotgun (WGS) entry which is preliminary data.</text>
</comment>
<dbReference type="Gene3D" id="3.30.70.2650">
    <property type="match status" value="1"/>
</dbReference>
<dbReference type="EMBL" id="VLLL01000011">
    <property type="protein sequence ID" value="TWJ07512.1"/>
    <property type="molecule type" value="Genomic_DNA"/>
</dbReference>
<name>A0A562UPH9_9ACTN</name>
<organism evidence="4 5">
    <name type="scientific">Stackebrandtia albiflava</name>
    <dbReference type="NCBI Taxonomy" id="406432"/>
    <lineage>
        <taxon>Bacteria</taxon>
        <taxon>Bacillati</taxon>
        <taxon>Actinomycetota</taxon>
        <taxon>Actinomycetes</taxon>
        <taxon>Glycomycetales</taxon>
        <taxon>Glycomycetaceae</taxon>
        <taxon>Stackebrandtia</taxon>
    </lineage>
</organism>
<evidence type="ECO:0000259" key="1">
    <source>
        <dbReference type="Pfam" id="PF07848"/>
    </source>
</evidence>
<evidence type="ECO:0000259" key="3">
    <source>
        <dbReference type="Pfam" id="PF20803"/>
    </source>
</evidence>
<dbReference type="Proteomes" id="UP000321617">
    <property type="component" value="Unassembled WGS sequence"/>
</dbReference>
<dbReference type="PANTHER" id="PTHR30319">
    <property type="entry name" value="PHENYLACETIC ACID REGULATOR-RELATED TRANSCRIPTIONAL REPRESSOR"/>
    <property type="match status" value="1"/>
</dbReference>
<dbReference type="InterPro" id="IPR036388">
    <property type="entry name" value="WH-like_DNA-bd_sf"/>
</dbReference>
<keyword evidence="5" id="KW-1185">Reference proteome</keyword>
<dbReference type="InterPro" id="IPR048846">
    <property type="entry name" value="PaaX-like_central"/>
</dbReference>